<evidence type="ECO:0000256" key="2">
    <source>
        <dbReference type="ARBA" id="ARBA00022803"/>
    </source>
</evidence>
<evidence type="ECO:0000313" key="6">
    <source>
        <dbReference type="EMBL" id="EMS12574.1"/>
    </source>
</evidence>
<dbReference type="InterPro" id="IPR011990">
    <property type="entry name" value="TPR-like_helical_dom_sf"/>
</dbReference>
<gene>
    <name evidence="6" type="ORF">KM1_185440</name>
</gene>
<dbReference type="OrthoDB" id="124397at2759"/>
<reference evidence="6 7" key="1">
    <citation type="submission" date="2013-01" db="EMBL/GenBank/DDBJ databases">
        <authorList>
            <person name="Inman J."/>
            <person name="Zafar N."/>
            <person name="Lorenzi H."/>
            <person name="Caler E."/>
        </authorList>
    </citation>
    <scope>NUCLEOTIDE SEQUENCE [LARGE SCALE GENOMIC DNA]</scope>
    <source>
        <strain evidence="6 7">HM-3:IMSS</strain>
    </source>
</reference>
<organism evidence="6 7">
    <name type="scientific">Entamoeba histolytica HM-3:IMSS</name>
    <dbReference type="NCBI Taxonomy" id="885315"/>
    <lineage>
        <taxon>Eukaryota</taxon>
        <taxon>Amoebozoa</taxon>
        <taxon>Evosea</taxon>
        <taxon>Archamoebae</taxon>
        <taxon>Mastigamoebida</taxon>
        <taxon>Entamoebidae</taxon>
        <taxon>Entamoeba</taxon>
    </lineage>
</organism>
<dbReference type="InterPro" id="IPR019734">
    <property type="entry name" value="TPR_rpt"/>
</dbReference>
<dbReference type="Pfam" id="PF22890">
    <property type="entry name" value="TPR_EMC2"/>
    <property type="match status" value="1"/>
</dbReference>
<evidence type="ECO:0000256" key="1">
    <source>
        <dbReference type="ARBA" id="ARBA00022737"/>
    </source>
</evidence>
<comment type="function">
    <text evidence="4">Part of the endoplasmic reticulum membrane protein complex (EMC) that enables the energy-independent insertion into endoplasmic reticulum membranes of newly synthesized membrane proteins.</text>
</comment>
<evidence type="ECO:0000259" key="5">
    <source>
        <dbReference type="Pfam" id="PF22890"/>
    </source>
</evidence>
<dbReference type="GO" id="GO:0072546">
    <property type="term" value="C:EMC complex"/>
    <property type="evidence" value="ECO:0007669"/>
    <property type="project" value="UniProtKB-UniRule"/>
</dbReference>
<evidence type="ECO:0000256" key="3">
    <source>
        <dbReference type="PROSITE-ProRule" id="PRU00339"/>
    </source>
</evidence>
<keyword evidence="4" id="KW-0256">Endoplasmic reticulum</keyword>
<keyword evidence="1" id="KW-0677">Repeat</keyword>
<dbReference type="InterPro" id="IPR039856">
    <property type="entry name" value="EMC2-like"/>
</dbReference>
<name>M7WMD8_ENTHI</name>
<dbReference type="InterPro" id="IPR055217">
    <property type="entry name" value="TPR_EMC2"/>
</dbReference>
<keyword evidence="2 3" id="KW-0802">TPR repeat</keyword>
<dbReference type="VEuPathDB" id="AmoebaDB:KM1_185440"/>
<proteinExistence type="inferred from homology"/>
<comment type="subcellular location">
    <subcellularLocation>
        <location evidence="4">Endoplasmic reticulum membrane</location>
        <topology evidence="4">Peripheral membrane protein</topology>
        <orientation evidence="4">Cytoplasmic side</orientation>
    </subcellularLocation>
</comment>
<dbReference type="Gene3D" id="1.25.40.10">
    <property type="entry name" value="Tetratricopeptide repeat domain"/>
    <property type="match status" value="2"/>
</dbReference>
<accession>M7WMD8</accession>
<sequence>GKTMDKVIIAEKSGNIENIEIAITEILKKDPINKEAIQRLIALRIQQGNNDEAISLLQKYNEIYMETQAFVQLAELYCTEVRYNDAFDIMQEVVMMEPSNFYMWQFAGEIALQLNAVKEARKMFLSACKLSDYKYVRALKSTVFVLGLSKESKTKSEAIAARLQQLLDEYQPSIDKQKRNFF</sequence>
<dbReference type="SUPFAM" id="SSF48452">
    <property type="entry name" value="TPR-like"/>
    <property type="match status" value="1"/>
</dbReference>
<comment type="similarity">
    <text evidence="4">Belongs to the EMC2 family.</text>
</comment>
<dbReference type="EMBL" id="KB638442">
    <property type="protein sequence ID" value="EMS12574.1"/>
    <property type="molecule type" value="Genomic_DNA"/>
</dbReference>
<protein>
    <recommendedName>
        <fullName evidence="4">ER membrane protein complex subunit 2</fullName>
    </recommendedName>
</protein>
<feature type="repeat" description="TPR" evidence="3">
    <location>
        <begin position="67"/>
        <end position="100"/>
    </location>
</feature>
<feature type="domain" description="EMC2 TPR-like" evidence="5">
    <location>
        <begin position="8"/>
        <end position="100"/>
    </location>
</feature>
<evidence type="ECO:0000256" key="4">
    <source>
        <dbReference type="RuleBase" id="RU367091"/>
    </source>
</evidence>
<evidence type="ECO:0000313" key="7">
    <source>
        <dbReference type="Proteomes" id="UP000030780"/>
    </source>
</evidence>
<dbReference type="PROSITE" id="PS50005">
    <property type="entry name" value="TPR"/>
    <property type="match status" value="1"/>
</dbReference>
<comment type="subunit">
    <text evidence="4">Component of the ER membrane protein complex (EMC).</text>
</comment>
<keyword evidence="4" id="KW-0472">Membrane</keyword>
<dbReference type="AlphaFoldDB" id="M7WMD8"/>
<feature type="non-terminal residue" evidence="6">
    <location>
        <position position="1"/>
    </location>
</feature>
<dbReference type="Proteomes" id="UP000030780">
    <property type="component" value="Unassembled WGS sequence"/>
</dbReference>
<dbReference type="PANTHER" id="PTHR12760">
    <property type="entry name" value="TETRATRICOPEPTIDE REPEAT PROTEIN"/>
    <property type="match status" value="1"/>
</dbReference>